<dbReference type="AlphaFoldDB" id="A0A091CNY6"/>
<feature type="region of interest" description="Disordered" evidence="1">
    <location>
        <begin position="1"/>
        <end position="47"/>
    </location>
</feature>
<gene>
    <name evidence="2" type="ORF">H920_19366</name>
</gene>
<sequence>MGTVPRGVRQRAGEEQRSKRGLQVKPTGAARKRQSESIQPQAETMDDNVDNLHWLLRTSGAELKAAESRLLSEQEAGLGFLQAQSLGSWSTEGIS</sequence>
<organism evidence="2 3">
    <name type="scientific">Fukomys damarensis</name>
    <name type="common">Damaraland mole rat</name>
    <name type="synonym">Cryptomys damarensis</name>
    <dbReference type="NCBI Taxonomy" id="885580"/>
    <lineage>
        <taxon>Eukaryota</taxon>
        <taxon>Metazoa</taxon>
        <taxon>Chordata</taxon>
        <taxon>Craniata</taxon>
        <taxon>Vertebrata</taxon>
        <taxon>Euteleostomi</taxon>
        <taxon>Mammalia</taxon>
        <taxon>Eutheria</taxon>
        <taxon>Euarchontoglires</taxon>
        <taxon>Glires</taxon>
        <taxon>Rodentia</taxon>
        <taxon>Hystricomorpha</taxon>
        <taxon>Bathyergidae</taxon>
        <taxon>Fukomys</taxon>
    </lineage>
</organism>
<dbReference type="Proteomes" id="UP000028990">
    <property type="component" value="Unassembled WGS sequence"/>
</dbReference>
<name>A0A091CNY6_FUKDA</name>
<accession>A0A091CNY6</accession>
<dbReference type="EMBL" id="KN125130">
    <property type="protein sequence ID" value="KFO19263.1"/>
    <property type="molecule type" value="Genomic_DNA"/>
</dbReference>
<reference evidence="2 3" key="1">
    <citation type="submission" date="2013-11" db="EMBL/GenBank/DDBJ databases">
        <title>The Damaraland mole rat (Fukomys damarensis) genome and evolution of African mole rats.</title>
        <authorList>
            <person name="Gladyshev V.N."/>
            <person name="Fang X."/>
        </authorList>
    </citation>
    <scope>NUCLEOTIDE SEQUENCE [LARGE SCALE GENOMIC DNA]</scope>
    <source>
        <tissue evidence="2">Liver</tissue>
    </source>
</reference>
<evidence type="ECO:0000313" key="3">
    <source>
        <dbReference type="Proteomes" id="UP000028990"/>
    </source>
</evidence>
<keyword evidence="3" id="KW-1185">Reference proteome</keyword>
<evidence type="ECO:0000256" key="1">
    <source>
        <dbReference type="SAM" id="MobiDB-lite"/>
    </source>
</evidence>
<evidence type="ECO:0000313" key="2">
    <source>
        <dbReference type="EMBL" id="KFO19263.1"/>
    </source>
</evidence>
<protein>
    <submittedName>
        <fullName evidence="2">Uncharacterized protein</fullName>
    </submittedName>
</protein>
<proteinExistence type="predicted"/>